<evidence type="ECO:0000313" key="4">
    <source>
        <dbReference type="Proteomes" id="UP000664096"/>
    </source>
</evidence>
<organism evidence="3 4">
    <name type="scientific">Roseibium aggregatum</name>
    <dbReference type="NCBI Taxonomy" id="187304"/>
    <lineage>
        <taxon>Bacteria</taxon>
        <taxon>Pseudomonadati</taxon>
        <taxon>Pseudomonadota</taxon>
        <taxon>Alphaproteobacteria</taxon>
        <taxon>Hyphomicrobiales</taxon>
        <taxon>Stappiaceae</taxon>
        <taxon>Roseibium</taxon>
    </lineage>
</organism>
<proteinExistence type="predicted"/>
<reference evidence="3" key="1">
    <citation type="submission" date="2020-12" db="EMBL/GenBank/DDBJ databases">
        <title>Oil enriched cultivation method for isolating marine PHA-producing bacteria.</title>
        <authorList>
            <person name="Zheng W."/>
            <person name="Yu S."/>
            <person name="Huang Y."/>
        </authorList>
    </citation>
    <scope>NUCLEOTIDE SEQUENCE</scope>
    <source>
        <strain evidence="3">SY-2-12</strain>
    </source>
</reference>
<evidence type="ECO:0000313" key="3">
    <source>
        <dbReference type="EMBL" id="MBN9669008.1"/>
    </source>
</evidence>
<sequence length="106" mass="11891">MTHTTSTPFFALFGQMAARAWRVFKHRRQFAELRNWTDEQLDDIGLTRAQVRRALDLPFYTDPTSRMASAPALGQSLALTAANSPRKTTRLKTVKPRSDESGPLAA</sequence>
<dbReference type="InterPro" id="IPR009506">
    <property type="entry name" value="YjiS-like"/>
</dbReference>
<feature type="region of interest" description="Disordered" evidence="1">
    <location>
        <begin position="78"/>
        <end position="106"/>
    </location>
</feature>
<feature type="domain" description="YjiS-like" evidence="2">
    <location>
        <begin position="19"/>
        <end position="52"/>
    </location>
</feature>
<dbReference type="EMBL" id="JAEKJZ010000001">
    <property type="protein sequence ID" value="MBN9669008.1"/>
    <property type="molecule type" value="Genomic_DNA"/>
</dbReference>
<dbReference type="Proteomes" id="UP000664096">
    <property type="component" value="Unassembled WGS sequence"/>
</dbReference>
<dbReference type="AlphaFoldDB" id="A0A939EBG1"/>
<gene>
    <name evidence="3" type="ORF">JF539_01585</name>
</gene>
<dbReference type="RefSeq" id="WP_207138514.1">
    <property type="nucleotide sequence ID" value="NZ_JAEKJZ010000001.1"/>
</dbReference>
<comment type="caution">
    <text evidence="3">The sequence shown here is derived from an EMBL/GenBank/DDBJ whole genome shotgun (WGS) entry which is preliminary data.</text>
</comment>
<evidence type="ECO:0000256" key="1">
    <source>
        <dbReference type="SAM" id="MobiDB-lite"/>
    </source>
</evidence>
<protein>
    <submittedName>
        <fullName evidence="3">DUF1127 domain-containing protein</fullName>
    </submittedName>
</protein>
<evidence type="ECO:0000259" key="2">
    <source>
        <dbReference type="Pfam" id="PF06568"/>
    </source>
</evidence>
<dbReference type="Pfam" id="PF06568">
    <property type="entry name" value="YjiS-like"/>
    <property type="match status" value="1"/>
</dbReference>
<accession>A0A939EBG1</accession>
<name>A0A939EBG1_9HYPH</name>